<proteinExistence type="predicted"/>
<reference evidence="1 2" key="1">
    <citation type="journal article" date="2024" name="J Genomics">
        <title>Draft genome sequencing and assembly of Favolaschia claudopus CIRM-BRFM 2984 isolated from oak limbs.</title>
        <authorList>
            <person name="Navarro D."/>
            <person name="Drula E."/>
            <person name="Chaduli D."/>
            <person name="Cazenave R."/>
            <person name="Ahrendt S."/>
            <person name="Wang J."/>
            <person name="Lipzen A."/>
            <person name="Daum C."/>
            <person name="Barry K."/>
            <person name="Grigoriev I.V."/>
            <person name="Favel A."/>
            <person name="Rosso M.N."/>
            <person name="Martin F."/>
        </authorList>
    </citation>
    <scope>NUCLEOTIDE SEQUENCE [LARGE SCALE GENOMIC DNA]</scope>
    <source>
        <strain evidence="1 2">CIRM-BRFM 2984</strain>
    </source>
</reference>
<gene>
    <name evidence="1" type="ORF">R3P38DRAFT_2799589</name>
</gene>
<dbReference type="AlphaFoldDB" id="A0AAW0A007"/>
<name>A0AAW0A007_9AGAR</name>
<evidence type="ECO:0000313" key="1">
    <source>
        <dbReference type="EMBL" id="KAK6996714.1"/>
    </source>
</evidence>
<dbReference type="Proteomes" id="UP001362999">
    <property type="component" value="Unassembled WGS sequence"/>
</dbReference>
<sequence length="247" mass="28064">MFSSEFLETFSYRPYRVILAPVWSSSSSGSLSASVYHTYPSSAGVGCKISRGTTWNRQRAEQQGRIERGGWLRYSLSPGRIDEVNEMTKFTYRERRRRSRPTSIPPVPKAIAYREGRRTGLKGVWDAARETWRAIGSETRRLIMPGVEDGRCGLQNLTRRHWARMWEASAFRSISSPYLSTTYADLSFTGAGYKLLYDTGTDLVDDMSIYRTMPGRPTSIPSVPKAIAYRYGRRTGLKGVWDAARET</sequence>
<keyword evidence="2" id="KW-1185">Reference proteome</keyword>
<dbReference type="EMBL" id="JAWWNJ010000096">
    <property type="protein sequence ID" value="KAK6996714.1"/>
    <property type="molecule type" value="Genomic_DNA"/>
</dbReference>
<comment type="caution">
    <text evidence="1">The sequence shown here is derived from an EMBL/GenBank/DDBJ whole genome shotgun (WGS) entry which is preliminary data.</text>
</comment>
<evidence type="ECO:0000313" key="2">
    <source>
        <dbReference type="Proteomes" id="UP001362999"/>
    </source>
</evidence>
<accession>A0AAW0A007</accession>
<organism evidence="1 2">
    <name type="scientific">Favolaschia claudopus</name>
    <dbReference type="NCBI Taxonomy" id="2862362"/>
    <lineage>
        <taxon>Eukaryota</taxon>
        <taxon>Fungi</taxon>
        <taxon>Dikarya</taxon>
        <taxon>Basidiomycota</taxon>
        <taxon>Agaricomycotina</taxon>
        <taxon>Agaricomycetes</taxon>
        <taxon>Agaricomycetidae</taxon>
        <taxon>Agaricales</taxon>
        <taxon>Marasmiineae</taxon>
        <taxon>Mycenaceae</taxon>
        <taxon>Favolaschia</taxon>
    </lineage>
</organism>
<protein>
    <submittedName>
        <fullName evidence="1">Uncharacterized protein</fullName>
    </submittedName>
</protein>